<dbReference type="EMBL" id="RDOM01000031">
    <property type="protein sequence ID" value="MBF4272877.1"/>
    <property type="molecule type" value="Genomic_DNA"/>
</dbReference>
<proteinExistence type="predicted"/>
<protein>
    <submittedName>
        <fullName evidence="1">Uncharacterized protein</fullName>
    </submittedName>
</protein>
<reference evidence="1 2" key="1">
    <citation type="journal article" date="2021" name="PeerJ">
        <title>Analysis of 44 Vibrio anguillarum genomes reveals high genetic diversity.</title>
        <authorList>
            <person name="Hansen M.J."/>
            <person name="Dalsgaard I."/>
        </authorList>
    </citation>
    <scope>NUCLEOTIDE SEQUENCE [LARGE SCALE GENOMIC DNA]</scope>
    <source>
        <strain evidence="1 2">17-16730-2A</strain>
    </source>
</reference>
<evidence type="ECO:0000313" key="1">
    <source>
        <dbReference type="EMBL" id="MBF4272877.1"/>
    </source>
</evidence>
<sequence>MVKPWPEVKAMNKMPTLRMPSWGLVVKSLNLWGVADCSMICSTIPHFRANDVCAFGIILQP</sequence>
<dbReference type="AlphaFoldDB" id="A0ABD4KN00"/>
<name>A0ABD4KN00_VIBAN</name>
<accession>A0ABD4KN00</accession>
<comment type="caution">
    <text evidence="1">The sequence shown here is derived from an EMBL/GenBank/DDBJ whole genome shotgun (WGS) entry which is preliminary data.</text>
</comment>
<dbReference type="Proteomes" id="UP000722957">
    <property type="component" value="Unassembled WGS sequence"/>
</dbReference>
<evidence type="ECO:0000313" key="2">
    <source>
        <dbReference type="Proteomes" id="UP000722957"/>
    </source>
</evidence>
<gene>
    <name evidence="1" type="ORF">EAY07_12670</name>
</gene>
<organism evidence="1 2">
    <name type="scientific">Vibrio anguillarum</name>
    <name type="common">Listonella anguillarum</name>
    <dbReference type="NCBI Taxonomy" id="55601"/>
    <lineage>
        <taxon>Bacteria</taxon>
        <taxon>Pseudomonadati</taxon>
        <taxon>Pseudomonadota</taxon>
        <taxon>Gammaproteobacteria</taxon>
        <taxon>Vibrionales</taxon>
        <taxon>Vibrionaceae</taxon>
        <taxon>Vibrio</taxon>
    </lineage>
</organism>